<dbReference type="RefSeq" id="WP_013293926.1">
    <property type="nucleotide sequence ID" value="NC_014394.1"/>
</dbReference>
<dbReference type="Proteomes" id="UP000001235">
    <property type="component" value="Chromosome"/>
</dbReference>
<name>D9SHJ7_GALCS</name>
<gene>
    <name evidence="1" type="ordered locus">Galf_1988</name>
</gene>
<protein>
    <submittedName>
        <fullName evidence="1">Uncharacterized protein</fullName>
    </submittedName>
</protein>
<organism evidence="1 2">
    <name type="scientific">Gallionella capsiferriformans (strain ES-2)</name>
    <name type="common">Gallionella ferruginea capsiferriformans (strain ES-2)</name>
    <dbReference type="NCBI Taxonomy" id="395494"/>
    <lineage>
        <taxon>Bacteria</taxon>
        <taxon>Pseudomonadati</taxon>
        <taxon>Pseudomonadota</taxon>
        <taxon>Betaproteobacteria</taxon>
        <taxon>Nitrosomonadales</taxon>
        <taxon>Gallionellaceae</taxon>
        <taxon>Gallionella</taxon>
    </lineage>
</organism>
<proteinExistence type="predicted"/>
<sequence length="118" mass="13130">MIRNLNEWVILGITSEGEVFAYPDWAERLCGMLAQQSDSNRISHSDYLHPMNIDGLPAVVMDARLQLADIEAYTAVCQFAKDNNLKVRSGRTPDQLSETAKHPALSADRRDLCAIRGA</sequence>
<dbReference type="eggNOG" id="COG0456">
    <property type="taxonomic scope" value="Bacteria"/>
</dbReference>
<dbReference type="AlphaFoldDB" id="D9SHJ7"/>
<dbReference type="OrthoDB" id="9814727at2"/>
<dbReference type="KEGG" id="gca:Galf_1988"/>
<dbReference type="HOGENOM" id="CLU_154671_1_0_4"/>
<reference evidence="1 2" key="1">
    <citation type="submission" date="2010-08" db="EMBL/GenBank/DDBJ databases">
        <title>Complete sequence of Gallionella capsiferriformans ES-2.</title>
        <authorList>
            <consortium name="US DOE Joint Genome Institute"/>
            <person name="Lucas S."/>
            <person name="Copeland A."/>
            <person name="Lapidus A."/>
            <person name="Cheng J.-F."/>
            <person name="Bruce D."/>
            <person name="Goodwin L."/>
            <person name="Pitluck S."/>
            <person name="Chertkov O."/>
            <person name="Davenport K.W."/>
            <person name="Detter J.C."/>
            <person name="Han C."/>
            <person name="Tapia R."/>
            <person name="Land M."/>
            <person name="Hauser L."/>
            <person name="Chang Y.-J."/>
            <person name="Jeffries C."/>
            <person name="Kyrpides N."/>
            <person name="Ivanova N."/>
            <person name="Mikhailova N."/>
            <person name="Shelobolina E.S."/>
            <person name="Picardal F."/>
            <person name="Roden E."/>
            <person name="Emerson D."/>
            <person name="Woyke T."/>
        </authorList>
    </citation>
    <scope>NUCLEOTIDE SEQUENCE [LARGE SCALE GENOMIC DNA]</scope>
    <source>
        <strain evidence="1 2">ES-2</strain>
    </source>
</reference>
<dbReference type="Gene3D" id="3.30.70.2340">
    <property type="entry name" value="Uncharacterised protein PF12112 family, DUF3579"/>
    <property type="match status" value="1"/>
</dbReference>
<evidence type="ECO:0000313" key="2">
    <source>
        <dbReference type="Proteomes" id="UP000001235"/>
    </source>
</evidence>
<dbReference type="InterPro" id="IPR021969">
    <property type="entry name" value="DUF3579"/>
</dbReference>
<accession>D9SHJ7</accession>
<evidence type="ECO:0000313" key="1">
    <source>
        <dbReference type="EMBL" id="ADL55994.1"/>
    </source>
</evidence>
<dbReference type="Pfam" id="PF12112">
    <property type="entry name" value="DUF3579"/>
    <property type="match status" value="1"/>
</dbReference>
<keyword evidence="2" id="KW-1185">Reference proteome</keyword>
<dbReference type="EMBL" id="CP002159">
    <property type="protein sequence ID" value="ADL55994.1"/>
    <property type="molecule type" value="Genomic_DNA"/>
</dbReference>
<dbReference type="STRING" id="395494.Galf_1988"/>